<keyword evidence="4 8" id="KW-0566">Pantothenate biosynthesis</keyword>
<dbReference type="GO" id="GO:0004592">
    <property type="term" value="F:pantoate-beta-alanine ligase activity"/>
    <property type="evidence" value="ECO:0007669"/>
    <property type="project" value="UniProtKB-UniRule"/>
</dbReference>
<dbReference type="SUPFAM" id="SSF52374">
    <property type="entry name" value="Nucleotidylyl transferase"/>
    <property type="match status" value="1"/>
</dbReference>
<evidence type="ECO:0000313" key="9">
    <source>
        <dbReference type="EMBL" id="SIT11414.1"/>
    </source>
</evidence>
<comment type="subcellular location">
    <subcellularLocation>
        <location evidence="8">Cytoplasm</location>
    </subcellularLocation>
</comment>
<organism evidence="9 10">
    <name type="scientific">Neptunomonas antarctica</name>
    <dbReference type="NCBI Taxonomy" id="619304"/>
    <lineage>
        <taxon>Bacteria</taxon>
        <taxon>Pseudomonadati</taxon>
        <taxon>Pseudomonadota</taxon>
        <taxon>Gammaproteobacteria</taxon>
        <taxon>Oceanospirillales</taxon>
        <taxon>Oceanospirillaceae</taxon>
        <taxon>Neptunomonas</taxon>
    </lineage>
</organism>
<dbReference type="InterPro" id="IPR042176">
    <property type="entry name" value="Pantoate_ligase_C"/>
</dbReference>
<feature type="binding site" evidence="8">
    <location>
        <position position="178"/>
    </location>
    <ligand>
        <name>ATP</name>
        <dbReference type="ChEBI" id="CHEBI:30616"/>
    </ligand>
</feature>
<keyword evidence="6 8" id="KW-0067">ATP-binding</keyword>
<feature type="active site" description="Proton donor" evidence="8">
    <location>
        <position position="37"/>
    </location>
</feature>
<sequence length="286" mass="31428">MKTIHTLSELRQALTGERARGKKIGLVPTMGNLHDGHIALVHQAKANTDIIVATIFVNPLQFSANEDLSKYPRTLQMDQEKLTAAGCHYLFAPTESEVYPNGREKQTMVEVPEVSDLYCGASRPGHFQGVATIVCKLFCMVQPDVAIFGEKDFQQLFVIRKMASDLSLPIEIQGSAIVRNEHGLALSSRNGYLTPQELDAATALNATLKDTLKAIEQGKTNFDELCESAQLQLESAGFKRDYFVIVRQDDLLPANGSDKQLAILAAAYMGAARLIDNQVINLKPLL</sequence>
<dbReference type="STRING" id="619304.SAMN05421760_11627"/>
<feature type="binding site" evidence="8">
    <location>
        <begin position="149"/>
        <end position="152"/>
    </location>
    <ligand>
        <name>ATP</name>
        <dbReference type="ChEBI" id="CHEBI:30616"/>
    </ligand>
</feature>
<dbReference type="GO" id="GO:0015940">
    <property type="term" value="P:pantothenate biosynthetic process"/>
    <property type="evidence" value="ECO:0007669"/>
    <property type="project" value="UniProtKB-UniRule"/>
</dbReference>
<dbReference type="NCBIfam" id="TIGR00018">
    <property type="entry name" value="panC"/>
    <property type="match status" value="1"/>
</dbReference>
<dbReference type="UniPathway" id="UPA00028">
    <property type="reaction ID" value="UER00005"/>
</dbReference>
<evidence type="ECO:0000256" key="3">
    <source>
        <dbReference type="ARBA" id="ARBA00022598"/>
    </source>
</evidence>
<comment type="pathway">
    <text evidence="1 8">Cofactor biosynthesis; (R)-pantothenate biosynthesis; (R)-pantothenate from (R)-pantoate and beta-alanine: step 1/1.</text>
</comment>
<keyword evidence="10" id="KW-1185">Reference proteome</keyword>
<keyword evidence="8" id="KW-0963">Cytoplasm</keyword>
<dbReference type="EC" id="6.3.2.1" evidence="8"/>
<keyword evidence="3 8" id="KW-0436">Ligase</keyword>
<evidence type="ECO:0000256" key="4">
    <source>
        <dbReference type="ARBA" id="ARBA00022655"/>
    </source>
</evidence>
<feature type="binding site" evidence="8">
    <location>
        <begin position="30"/>
        <end position="37"/>
    </location>
    <ligand>
        <name>ATP</name>
        <dbReference type="ChEBI" id="CHEBI:30616"/>
    </ligand>
</feature>
<dbReference type="InterPro" id="IPR003721">
    <property type="entry name" value="Pantoate_ligase"/>
</dbReference>
<protein>
    <recommendedName>
        <fullName evidence="8">Pantothenate synthetase</fullName>
        <shortName evidence="8">PS</shortName>
        <ecNumber evidence="8">6.3.2.1</ecNumber>
    </recommendedName>
    <alternativeName>
        <fullName evidence="8">Pantoate--beta-alanine ligase</fullName>
    </alternativeName>
    <alternativeName>
        <fullName evidence="8">Pantoate-activating enzyme</fullName>
    </alternativeName>
</protein>
<feature type="binding site" evidence="8">
    <location>
        <position position="61"/>
    </location>
    <ligand>
        <name>(R)-pantoate</name>
        <dbReference type="ChEBI" id="CHEBI:15980"/>
    </ligand>
</feature>
<evidence type="ECO:0000256" key="1">
    <source>
        <dbReference type="ARBA" id="ARBA00004990"/>
    </source>
</evidence>
<dbReference type="Gene3D" id="3.40.50.620">
    <property type="entry name" value="HUPs"/>
    <property type="match status" value="1"/>
</dbReference>
<comment type="subunit">
    <text evidence="8">Homodimer.</text>
</comment>
<keyword evidence="5 8" id="KW-0547">Nucleotide-binding</keyword>
<dbReference type="Proteomes" id="UP000185999">
    <property type="component" value="Unassembled WGS sequence"/>
</dbReference>
<feature type="binding site" evidence="8">
    <location>
        <position position="155"/>
    </location>
    <ligand>
        <name>(R)-pantoate</name>
        <dbReference type="ChEBI" id="CHEBI:15980"/>
    </ligand>
</feature>
<evidence type="ECO:0000256" key="2">
    <source>
        <dbReference type="ARBA" id="ARBA00009256"/>
    </source>
</evidence>
<dbReference type="InterPro" id="IPR014729">
    <property type="entry name" value="Rossmann-like_a/b/a_fold"/>
</dbReference>
<comment type="function">
    <text evidence="8">Catalyzes the condensation of pantoate with beta-alanine in an ATP-dependent reaction via a pantoyl-adenylate intermediate.</text>
</comment>
<dbReference type="OrthoDB" id="9773087at2"/>
<comment type="miscellaneous">
    <text evidence="8">The reaction proceeds by a bi uni uni bi ping pong mechanism.</text>
</comment>
<dbReference type="Gene3D" id="3.30.1300.10">
    <property type="entry name" value="Pantoate-beta-alanine ligase, C-terminal domain"/>
    <property type="match status" value="1"/>
</dbReference>
<feature type="binding site" evidence="8">
    <location>
        <begin position="186"/>
        <end position="189"/>
    </location>
    <ligand>
        <name>ATP</name>
        <dbReference type="ChEBI" id="CHEBI:30616"/>
    </ligand>
</feature>
<dbReference type="GO" id="GO:0005524">
    <property type="term" value="F:ATP binding"/>
    <property type="evidence" value="ECO:0007669"/>
    <property type="project" value="UniProtKB-KW"/>
</dbReference>
<dbReference type="FunFam" id="3.40.50.620:FF:000013">
    <property type="entry name" value="Pantothenate synthetase"/>
    <property type="match status" value="1"/>
</dbReference>
<accession>A0A1N7PLB0</accession>
<comment type="similarity">
    <text evidence="2 8">Belongs to the pantothenate synthetase family.</text>
</comment>
<dbReference type="CDD" id="cd00560">
    <property type="entry name" value="PanC"/>
    <property type="match status" value="1"/>
</dbReference>
<dbReference type="Pfam" id="PF02569">
    <property type="entry name" value="Pantoate_ligase"/>
    <property type="match status" value="1"/>
</dbReference>
<dbReference type="AlphaFoldDB" id="A0A1N7PLB0"/>
<comment type="catalytic activity">
    <reaction evidence="7 8">
        <text>(R)-pantoate + beta-alanine + ATP = (R)-pantothenate + AMP + diphosphate + H(+)</text>
        <dbReference type="Rhea" id="RHEA:10912"/>
        <dbReference type="ChEBI" id="CHEBI:15378"/>
        <dbReference type="ChEBI" id="CHEBI:15980"/>
        <dbReference type="ChEBI" id="CHEBI:29032"/>
        <dbReference type="ChEBI" id="CHEBI:30616"/>
        <dbReference type="ChEBI" id="CHEBI:33019"/>
        <dbReference type="ChEBI" id="CHEBI:57966"/>
        <dbReference type="ChEBI" id="CHEBI:456215"/>
        <dbReference type="EC" id="6.3.2.1"/>
    </reaction>
</comment>
<proteinExistence type="inferred from homology"/>
<reference evidence="10" key="1">
    <citation type="submission" date="2017-01" db="EMBL/GenBank/DDBJ databases">
        <authorList>
            <person name="Varghese N."/>
            <person name="Submissions S."/>
        </authorList>
    </citation>
    <scope>NUCLEOTIDE SEQUENCE [LARGE SCALE GENOMIC DNA]</scope>
    <source>
        <strain evidence="10">DSM 22306</strain>
    </source>
</reference>
<evidence type="ECO:0000313" key="10">
    <source>
        <dbReference type="Proteomes" id="UP000185999"/>
    </source>
</evidence>
<evidence type="ECO:0000256" key="7">
    <source>
        <dbReference type="ARBA" id="ARBA00048258"/>
    </source>
</evidence>
<evidence type="ECO:0000256" key="8">
    <source>
        <dbReference type="HAMAP-Rule" id="MF_00158"/>
    </source>
</evidence>
<dbReference type="RefSeq" id="WP_054341060.1">
    <property type="nucleotide sequence ID" value="NZ_FTOE01000016.1"/>
</dbReference>
<dbReference type="PANTHER" id="PTHR21299:SF1">
    <property type="entry name" value="PANTOATE--BETA-ALANINE LIGASE"/>
    <property type="match status" value="1"/>
</dbReference>
<gene>
    <name evidence="8" type="primary">panC</name>
    <name evidence="9" type="ORF">SAMN05421760_11627</name>
</gene>
<dbReference type="GO" id="GO:0005829">
    <property type="term" value="C:cytosol"/>
    <property type="evidence" value="ECO:0007669"/>
    <property type="project" value="TreeGrafter"/>
</dbReference>
<dbReference type="HAMAP" id="MF_00158">
    <property type="entry name" value="PanC"/>
    <property type="match status" value="1"/>
</dbReference>
<dbReference type="PANTHER" id="PTHR21299">
    <property type="entry name" value="CYTIDYLATE KINASE/PANTOATE-BETA-ALANINE LIGASE"/>
    <property type="match status" value="1"/>
</dbReference>
<dbReference type="EMBL" id="FTOE01000016">
    <property type="protein sequence ID" value="SIT11414.1"/>
    <property type="molecule type" value="Genomic_DNA"/>
</dbReference>
<evidence type="ECO:0000256" key="6">
    <source>
        <dbReference type="ARBA" id="ARBA00022840"/>
    </source>
</evidence>
<evidence type="ECO:0000256" key="5">
    <source>
        <dbReference type="ARBA" id="ARBA00022741"/>
    </source>
</evidence>
<feature type="binding site" evidence="8">
    <location>
        <position position="61"/>
    </location>
    <ligand>
        <name>beta-alanine</name>
        <dbReference type="ChEBI" id="CHEBI:57966"/>
    </ligand>
</feature>
<name>A0A1N7PLB0_9GAMM</name>